<name>A0A9P8UVV2_9PEZI</name>
<reference evidence="2" key="1">
    <citation type="journal article" date="2021" name="Nat. Commun.">
        <title>Genetic determinants of endophytism in the Arabidopsis root mycobiome.</title>
        <authorList>
            <person name="Mesny F."/>
            <person name="Miyauchi S."/>
            <person name="Thiergart T."/>
            <person name="Pickel B."/>
            <person name="Atanasova L."/>
            <person name="Karlsson M."/>
            <person name="Huettel B."/>
            <person name="Barry K.W."/>
            <person name="Haridas S."/>
            <person name="Chen C."/>
            <person name="Bauer D."/>
            <person name="Andreopoulos W."/>
            <person name="Pangilinan J."/>
            <person name="LaButti K."/>
            <person name="Riley R."/>
            <person name="Lipzen A."/>
            <person name="Clum A."/>
            <person name="Drula E."/>
            <person name="Henrissat B."/>
            <person name="Kohler A."/>
            <person name="Grigoriev I.V."/>
            <person name="Martin F.M."/>
            <person name="Hacquard S."/>
        </authorList>
    </citation>
    <scope>NUCLEOTIDE SEQUENCE</scope>
    <source>
        <strain evidence="2">MPI-SDFR-AT-0073</strain>
    </source>
</reference>
<evidence type="ECO:0008006" key="4">
    <source>
        <dbReference type="Google" id="ProtNLM"/>
    </source>
</evidence>
<evidence type="ECO:0000256" key="1">
    <source>
        <dbReference type="SAM" id="SignalP"/>
    </source>
</evidence>
<feature type="signal peptide" evidence="1">
    <location>
        <begin position="1"/>
        <end position="19"/>
    </location>
</feature>
<evidence type="ECO:0000313" key="2">
    <source>
        <dbReference type="EMBL" id="KAH6659323.1"/>
    </source>
</evidence>
<sequence>MHIINFLTTAVLQAALVRAAPGADLGISVRDGSCPGDQTWCGWTKSCKCDNDYVWDSKKQKCHYPVWPKPVCPTGQKGYCGKSQSEYCEYDAGNDYCNDDGHNKVFCCAKKDLPDKLKDKCPNDHPSCKATQVWDGDSKSCKCPKGKVWRDDKCKHPVMPKPSCSGQQKPCCAKNQKDWCAYDESKKECSNNGKHITFCAAPGKEQQYCDNYWN</sequence>
<dbReference type="EMBL" id="JAGPXC010000001">
    <property type="protein sequence ID" value="KAH6659323.1"/>
    <property type="molecule type" value="Genomic_DNA"/>
</dbReference>
<proteinExistence type="predicted"/>
<dbReference type="GeneID" id="70137906"/>
<comment type="caution">
    <text evidence="2">The sequence shown here is derived from an EMBL/GenBank/DDBJ whole genome shotgun (WGS) entry which is preliminary data.</text>
</comment>
<dbReference type="OrthoDB" id="4766479at2759"/>
<dbReference type="RefSeq" id="XP_045963454.1">
    <property type="nucleotide sequence ID" value="XM_046109015.1"/>
</dbReference>
<evidence type="ECO:0000313" key="3">
    <source>
        <dbReference type="Proteomes" id="UP000758603"/>
    </source>
</evidence>
<organism evidence="2 3">
    <name type="scientific">Truncatella angustata</name>
    <dbReference type="NCBI Taxonomy" id="152316"/>
    <lineage>
        <taxon>Eukaryota</taxon>
        <taxon>Fungi</taxon>
        <taxon>Dikarya</taxon>
        <taxon>Ascomycota</taxon>
        <taxon>Pezizomycotina</taxon>
        <taxon>Sordariomycetes</taxon>
        <taxon>Xylariomycetidae</taxon>
        <taxon>Amphisphaeriales</taxon>
        <taxon>Sporocadaceae</taxon>
        <taxon>Truncatella</taxon>
    </lineage>
</organism>
<dbReference type="Proteomes" id="UP000758603">
    <property type="component" value="Unassembled WGS sequence"/>
</dbReference>
<keyword evidence="1" id="KW-0732">Signal</keyword>
<gene>
    <name evidence="2" type="ORF">BKA67DRAFT_685872</name>
</gene>
<feature type="chain" id="PRO_5040282711" description="Secreted protein" evidence="1">
    <location>
        <begin position="20"/>
        <end position="214"/>
    </location>
</feature>
<dbReference type="AlphaFoldDB" id="A0A9P8UVV2"/>
<accession>A0A9P8UVV2</accession>
<protein>
    <recommendedName>
        <fullName evidence="4">Secreted protein</fullName>
    </recommendedName>
</protein>
<keyword evidence="3" id="KW-1185">Reference proteome</keyword>